<feature type="domain" description="NTF2" evidence="5">
    <location>
        <begin position="12"/>
        <end position="124"/>
    </location>
</feature>
<evidence type="ECO:0000259" key="5">
    <source>
        <dbReference type="PROSITE" id="PS50177"/>
    </source>
</evidence>
<reference evidence="6 7" key="1">
    <citation type="submission" date="2020-01" db="EMBL/GenBank/DDBJ databases">
        <authorList>
            <consortium name="DOE Joint Genome Institute"/>
            <person name="Haridas S."/>
            <person name="Albert R."/>
            <person name="Binder M."/>
            <person name="Bloem J."/>
            <person name="Labutti K."/>
            <person name="Salamov A."/>
            <person name="Andreopoulos B."/>
            <person name="Baker S.E."/>
            <person name="Barry K."/>
            <person name="Bills G."/>
            <person name="Bluhm B.H."/>
            <person name="Cannon C."/>
            <person name="Castanera R."/>
            <person name="Culley D.E."/>
            <person name="Daum C."/>
            <person name="Ezra D."/>
            <person name="Gonzalez J.B."/>
            <person name="Henrissat B."/>
            <person name="Kuo A."/>
            <person name="Liang C."/>
            <person name="Lipzen A."/>
            <person name="Lutzoni F."/>
            <person name="Magnuson J."/>
            <person name="Mondo S."/>
            <person name="Nolan M."/>
            <person name="Ohm R."/>
            <person name="Pangilinan J."/>
            <person name="Park H.-J.H."/>
            <person name="Ramirez L."/>
            <person name="Alfaro M."/>
            <person name="Sun H."/>
            <person name="Tritt A."/>
            <person name="Yoshinaga Y."/>
            <person name="Zwiers L.-H.L."/>
            <person name="Turgeon B.G."/>
            <person name="Goodwin S.B."/>
            <person name="Spatafora J.W."/>
            <person name="Crous P.W."/>
            <person name="Grigoriev I.V."/>
        </authorList>
    </citation>
    <scope>NUCLEOTIDE SEQUENCE [LARGE SCALE GENOMIC DNA]</scope>
    <source>
        <strain evidence="6 7">CBS 611.86</strain>
    </source>
</reference>
<keyword evidence="4" id="KW-0539">Nucleus</keyword>
<dbReference type="CDD" id="cd00780">
    <property type="entry name" value="NTF2"/>
    <property type="match status" value="1"/>
</dbReference>
<comment type="caution">
    <text evidence="6">The sequence shown here is derived from an EMBL/GenBank/DDBJ whole genome shotgun (WGS) entry which is preliminary data.</text>
</comment>
<proteinExistence type="predicted"/>
<dbReference type="SUPFAM" id="SSF54427">
    <property type="entry name" value="NTF2-like"/>
    <property type="match status" value="1"/>
</dbReference>
<evidence type="ECO:0000256" key="2">
    <source>
        <dbReference type="ARBA" id="ARBA00026247"/>
    </source>
</evidence>
<comment type="function">
    <text evidence="3">Facilitates protein transport into the nucleus. Could be part of a multicomponent system of cytosolic factors that assemble at the pore complex during nuclear import.</text>
</comment>
<gene>
    <name evidence="6" type="ORF">BDV95DRAFT_571210</name>
</gene>
<dbReference type="GO" id="GO:0005737">
    <property type="term" value="C:cytoplasm"/>
    <property type="evidence" value="ECO:0007669"/>
    <property type="project" value="UniProtKB-SubCell"/>
</dbReference>
<dbReference type="EMBL" id="JAADJZ010000010">
    <property type="protein sequence ID" value="KAF2872021.1"/>
    <property type="molecule type" value="Genomic_DNA"/>
</dbReference>
<comment type="subcellular location">
    <subcellularLocation>
        <location evidence="4">Cytoplasm</location>
    </subcellularLocation>
    <subcellularLocation>
        <location evidence="4">Nucleus</location>
    </subcellularLocation>
</comment>
<protein>
    <recommendedName>
        <fullName evidence="2 4">Nuclear transport factor 2</fullName>
        <shortName evidence="4">NTF-2</shortName>
    </recommendedName>
</protein>
<keyword evidence="1 4" id="KW-0963">Cytoplasm</keyword>
<dbReference type="GO" id="GO:0005635">
    <property type="term" value="C:nuclear envelope"/>
    <property type="evidence" value="ECO:0007669"/>
    <property type="project" value="UniProtKB-ARBA"/>
</dbReference>
<dbReference type="GO" id="GO:0051028">
    <property type="term" value="P:mRNA transport"/>
    <property type="evidence" value="ECO:0007669"/>
    <property type="project" value="UniProtKB-UniRule"/>
</dbReference>
<keyword evidence="4" id="KW-0813">Transport</keyword>
<dbReference type="PANTHER" id="PTHR12612">
    <property type="entry name" value="NUCLEAR TRANSPORT FACTOR 2"/>
    <property type="match status" value="1"/>
</dbReference>
<dbReference type="InterPro" id="IPR045875">
    <property type="entry name" value="NTF2"/>
</dbReference>
<comment type="function">
    <text evidence="4">Has a role in nuclear-cytoplasmic transport of proteins and mRNAs.</text>
</comment>
<sequence length="129" mass="14701">MADKEPPAFQLIANKFVEYYYGVFDQNRADLKVLYREGSMLTFEQVMVGGVAGIVEKLMNLPFQQVRHEVITNDAQPSAEDGILVLVTGRLQAEGQDRPFSFTQSFQLKSEGESWYVLNDVFRIIYPAE</sequence>
<dbReference type="InterPro" id="IPR032710">
    <property type="entry name" value="NTF2-like_dom_sf"/>
</dbReference>
<evidence type="ECO:0000313" key="6">
    <source>
        <dbReference type="EMBL" id="KAF2872021.1"/>
    </source>
</evidence>
<name>A0A7C8MAF4_9PLEO</name>
<keyword evidence="7" id="KW-1185">Reference proteome</keyword>
<dbReference type="Proteomes" id="UP000481861">
    <property type="component" value="Unassembled WGS sequence"/>
</dbReference>
<dbReference type="Pfam" id="PF02136">
    <property type="entry name" value="NTF2"/>
    <property type="match status" value="1"/>
</dbReference>
<evidence type="ECO:0000256" key="1">
    <source>
        <dbReference type="ARBA" id="ARBA00022490"/>
    </source>
</evidence>
<dbReference type="OrthoDB" id="6507044at2759"/>
<keyword evidence="4" id="KW-0653">Protein transport</keyword>
<dbReference type="FunFam" id="3.10.450.50:FF:000005">
    <property type="entry name" value="Nuclear transport factor 2"/>
    <property type="match status" value="1"/>
</dbReference>
<dbReference type="PROSITE" id="PS50177">
    <property type="entry name" value="NTF2_DOMAIN"/>
    <property type="match status" value="1"/>
</dbReference>
<evidence type="ECO:0000256" key="3">
    <source>
        <dbReference type="ARBA" id="ARBA00053082"/>
    </source>
</evidence>
<accession>A0A7C8MAF4</accession>
<evidence type="ECO:0000313" key="7">
    <source>
        <dbReference type="Proteomes" id="UP000481861"/>
    </source>
</evidence>
<organism evidence="6 7">
    <name type="scientific">Massariosphaeria phaeospora</name>
    <dbReference type="NCBI Taxonomy" id="100035"/>
    <lineage>
        <taxon>Eukaryota</taxon>
        <taxon>Fungi</taxon>
        <taxon>Dikarya</taxon>
        <taxon>Ascomycota</taxon>
        <taxon>Pezizomycotina</taxon>
        <taxon>Dothideomycetes</taxon>
        <taxon>Pleosporomycetidae</taxon>
        <taxon>Pleosporales</taxon>
        <taxon>Pleosporales incertae sedis</taxon>
        <taxon>Massariosphaeria</taxon>
    </lineage>
</organism>
<dbReference type="InterPro" id="IPR018222">
    <property type="entry name" value="Nuclear_transport_factor_2_euk"/>
</dbReference>
<dbReference type="AlphaFoldDB" id="A0A7C8MAF4"/>
<dbReference type="InterPro" id="IPR002075">
    <property type="entry name" value="NTF2_dom"/>
</dbReference>
<dbReference type="Gene3D" id="3.10.450.50">
    <property type="match status" value="1"/>
</dbReference>
<evidence type="ECO:0000256" key="4">
    <source>
        <dbReference type="RuleBase" id="RU369002"/>
    </source>
</evidence>
<dbReference type="GO" id="GO:0006606">
    <property type="term" value="P:protein import into nucleus"/>
    <property type="evidence" value="ECO:0007669"/>
    <property type="project" value="UniProtKB-ARBA"/>
</dbReference>